<sequence>MMRRSVGEKIVYVGMSADFIHHGHINIISTARKLGKVVVGLLTDEAIASYKRVPILTFEQRKQIIENLAGVDKVIPQKTLDYVENLKKVKPDFVVHGDDWKTGVQRETRERVIRVLKEWGGKLVEPRYTSGISSTQLINSSIREGVSPSYRIREFRRMLELKPIVRIMEAHNGLTGLIIEKTNVQRRGRLVTFDGMWESSLTDSASKGKPDTSAVDVTSRLQTIEQILEVTTKPLVVDGDNGGVPEHFVFTVKSLERLGVSAVVIEDKIGIKRNSLFGTDVDQTQDSIEAFCEKINRGKKAQVETDFMIIARIESLILKQGIADALKRAKNYIKAGADGILIHSKEKTPDEIFEFCKEYQKFEYKVPLTVVPSTFSSVREEEFEKAGVRMVIYANQLLRSAYPAMQNTAELILKNGRAQEADELCLPIGEVIKLIPDSQ</sequence>
<dbReference type="InterPro" id="IPR015813">
    <property type="entry name" value="Pyrv/PenolPyrv_kinase-like_dom"/>
</dbReference>
<dbReference type="Proteomes" id="UP000034881">
    <property type="component" value="Unassembled WGS sequence"/>
</dbReference>
<dbReference type="Pfam" id="PF01467">
    <property type="entry name" value="CTP_transf_like"/>
    <property type="match status" value="1"/>
</dbReference>
<protein>
    <recommendedName>
        <fullName evidence="4">phosphoenolpyruvate mutase</fullName>
        <ecNumber evidence="4">5.4.2.9</ecNumber>
    </recommendedName>
</protein>
<keyword evidence="1" id="KW-0808">Transferase</keyword>
<dbReference type="GO" id="GO:0016779">
    <property type="term" value="F:nucleotidyltransferase activity"/>
    <property type="evidence" value="ECO:0007669"/>
    <property type="project" value="UniProtKB-KW"/>
</dbReference>
<dbReference type="CDD" id="cd02170">
    <property type="entry name" value="cytidylyltransferase"/>
    <property type="match status" value="1"/>
</dbReference>
<keyword evidence="2" id="KW-0548">Nucleotidyltransferase</keyword>
<name>A0A0G0TXI4_9BACT</name>
<dbReference type="InterPro" id="IPR004821">
    <property type="entry name" value="Cyt_trans-like"/>
</dbReference>
<reference evidence="6 7" key="1">
    <citation type="journal article" date="2015" name="Nature">
        <title>rRNA introns, odd ribosomes, and small enigmatic genomes across a large radiation of phyla.</title>
        <authorList>
            <person name="Brown C.T."/>
            <person name="Hug L.A."/>
            <person name="Thomas B.C."/>
            <person name="Sharon I."/>
            <person name="Castelle C.J."/>
            <person name="Singh A."/>
            <person name="Wilkins M.J."/>
            <person name="Williams K.H."/>
            <person name="Banfield J.F."/>
        </authorList>
    </citation>
    <scope>NUCLEOTIDE SEQUENCE [LARGE SCALE GENOMIC DNA]</scope>
</reference>
<dbReference type="NCBIfam" id="TIGR00125">
    <property type="entry name" value="cyt_tran_rel"/>
    <property type="match status" value="1"/>
</dbReference>
<evidence type="ECO:0000313" key="6">
    <source>
        <dbReference type="EMBL" id="KKR42687.1"/>
    </source>
</evidence>
<dbReference type="NCBIfam" id="TIGR02320">
    <property type="entry name" value="PEP_mutase"/>
    <property type="match status" value="1"/>
</dbReference>
<comment type="caution">
    <text evidence="6">The sequence shown here is derived from an EMBL/GenBank/DDBJ whole genome shotgun (WGS) entry which is preliminary data.</text>
</comment>
<dbReference type="Pfam" id="PF13714">
    <property type="entry name" value="PEP_mutase"/>
    <property type="match status" value="1"/>
</dbReference>
<dbReference type="EMBL" id="LBYB01000001">
    <property type="protein sequence ID" value="KKR42687.1"/>
    <property type="molecule type" value="Genomic_DNA"/>
</dbReference>
<accession>A0A0G0TXI4</accession>
<dbReference type="EC" id="5.4.2.9" evidence="4"/>
<dbReference type="AlphaFoldDB" id="A0A0G0TXI4"/>
<dbReference type="GO" id="GO:0050188">
    <property type="term" value="F:phosphoenolpyruvate mutase activity"/>
    <property type="evidence" value="ECO:0007669"/>
    <property type="project" value="UniProtKB-EC"/>
</dbReference>
<proteinExistence type="predicted"/>
<dbReference type="InterPro" id="IPR050385">
    <property type="entry name" value="Archaeal_FAD_synthase"/>
</dbReference>
<gene>
    <name evidence="6" type="ORF">UT77_C0001G0138</name>
</gene>
<dbReference type="InterPro" id="IPR040442">
    <property type="entry name" value="Pyrv_kinase-like_dom_sf"/>
</dbReference>
<dbReference type="InterPro" id="IPR012698">
    <property type="entry name" value="PEnolPyrv_PMutase_core"/>
</dbReference>
<evidence type="ECO:0000256" key="2">
    <source>
        <dbReference type="ARBA" id="ARBA00022695"/>
    </source>
</evidence>
<dbReference type="SUPFAM" id="SSF51621">
    <property type="entry name" value="Phosphoenolpyruvate/pyruvate domain"/>
    <property type="match status" value="1"/>
</dbReference>
<dbReference type="Gene3D" id="3.40.50.620">
    <property type="entry name" value="HUPs"/>
    <property type="match status" value="1"/>
</dbReference>
<evidence type="ECO:0000313" key="7">
    <source>
        <dbReference type="Proteomes" id="UP000034881"/>
    </source>
</evidence>
<dbReference type="PATRIC" id="fig|1618431.3.peg.138"/>
<evidence type="ECO:0000256" key="3">
    <source>
        <dbReference type="ARBA" id="ARBA00023235"/>
    </source>
</evidence>
<keyword evidence="6" id="KW-0670">Pyruvate</keyword>
<evidence type="ECO:0000259" key="5">
    <source>
        <dbReference type="Pfam" id="PF01467"/>
    </source>
</evidence>
<dbReference type="InterPro" id="IPR014729">
    <property type="entry name" value="Rossmann-like_a/b/a_fold"/>
</dbReference>
<organism evidence="6 7">
    <name type="scientific">Candidatus Daviesbacteria bacterium GW2011_GWC2_40_12</name>
    <dbReference type="NCBI Taxonomy" id="1618431"/>
    <lineage>
        <taxon>Bacteria</taxon>
        <taxon>Candidatus Daviesiibacteriota</taxon>
    </lineage>
</organism>
<dbReference type="PANTHER" id="PTHR43793:SF1">
    <property type="entry name" value="FAD SYNTHASE"/>
    <property type="match status" value="1"/>
</dbReference>
<dbReference type="PANTHER" id="PTHR43793">
    <property type="entry name" value="FAD SYNTHASE"/>
    <property type="match status" value="1"/>
</dbReference>
<dbReference type="InterPro" id="IPR039556">
    <property type="entry name" value="ICL/PEPM"/>
</dbReference>
<keyword evidence="3" id="KW-0413">Isomerase</keyword>
<evidence type="ECO:0000256" key="1">
    <source>
        <dbReference type="ARBA" id="ARBA00022679"/>
    </source>
</evidence>
<evidence type="ECO:0000256" key="4">
    <source>
        <dbReference type="ARBA" id="ARBA00024063"/>
    </source>
</evidence>
<dbReference type="CDD" id="cd00377">
    <property type="entry name" value="ICL_PEPM"/>
    <property type="match status" value="1"/>
</dbReference>
<dbReference type="Gene3D" id="3.20.20.60">
    <property type="entry name" value="Phosphoenolpyruvate-binding domains"/>
    <property type="match status" value="1"/>
</dbReference>
<dbReference type="SUPFAM" id="SSF52374">
    <property type="entry name" value="Nucleotidylyl transferase"/>
    <property type="match status" value="1"/>
</dbReference>
<feature type="domain" description="Cytidyltransferase-like" evidence="5">
    <location>
        <begin position="16"/>
        <end position="138"/>
    </location>
</feature>